<dbReference type="Pfam" id="PF07676">
    <property type="entry name" value="PD40"/>
    <property type="match status" value="2"/>
</dbReference>
<name>A0ABW4VK18_9BACT</name>
<dbReference type="InterPro" id="IPR006680">
    <property type="entry name" value="Amidohydro-rel"/>
</dbReference>
<evidence type="ECO:0000259" key="1">
    <source>
        <dbReference type="Pfam" id="PF01979"/>
    </source>
</evidence>
<evidence type="ECO:0000313" key="3">
    <source>
        <dbReference type="Proteomes" id="UP001597361"/>
    </source>
</evidence>
<dbReference type="InterPro" id="IPR011059">
    <property type="entry name" value="Metal-dep_hydrolase_composite"/>
</dbReference>
<dbReference type="Gene3D" id="2.120.10.30">
    <property type="entry name" value="TolB, C-terminal domain"/>
    <property type="match status" value="1"/>
</dbReference>
<comment type="caution">
    <text evidence="2">The sequence shown here is derived from an EMBL/GenBank/DDBJ whole genome shotgun (WGS) entry which is preliminary data.</text>
</comment>
<dbReference type="Gene3D" id="2.30.40.10">
    <property type="entry name" value="Urease, subunit C, domain 1"/>
    <property type="match status" value="1"/>
</dbReference>
<dbReference type="RefSeq" id="WP_376883858.1">
    <property type="nucleotide sequence ID" value="NZ_JBHUHR010000015.1"/>
</dbReference>
<dbReference type="InterPro" id="IPR011659">
    <property type="entry name" value="WD40"/>
</dbReference>
<dbReference type="InterPro" id="IPR051781">
    <property type="entry name" value="Metallo-dep_Hydrolase"/>
</dbReference>
<proteinExistence type="predicted"/>
<dbReference type="PANTHER" id="PTHR43135">
    <property type="entry name" value="ALPHA-D-RIBOSE 1-METHYLPHOSPHONATE 5-TRIPHOSPHATE DIPHOSPHATASE"/>
    <property type="match status" value="1"/>
</dbReference>
<feature type="domain" description="Amidohydrolase-related" evidence="1">
    <location>
        <begin position="103"/>
        <end position="457"/>
    </location>
</feature>
<organism evidence="2 3">
    <name type="scientific">Belliella marina</name>
    <dbReference type="NCBI Taxonomy" id="1644146"/>
    <lineage>
        <taxon>Bacteria</taxon>
        <taxon>Pseudomonadati</taxon>
        <taxon>Bacteroidota</taxon>
        <taxon>Cytophagia</taxon>
        <taxon>Cytophagales</taxon>
        <taxon>Cyclobacteriaceae</taxon>
        <taxon>Belliella</taxon>
    </lineage>
</organism>
<dbReference type="EMBL" id="JBHUHR010000015">
    <property type="protein sequence ID" value="MFD2034031.1"/>
    <property type="molecule type" value="Genomic_DNA"/>
</dbReference>
<reference evidence="3" key="1">
    <citation type="journal article" date="2019" name="Int. J. Syst. Evol. Microbiol.">
        <title>The Global Catalogue of Microorganisms (GCM) 10K type strain sequencing project: providing services to taxonomists for standard genome sequencing and annotation.</title>
        <authorList>
            <consortium name="The Broad Institute Genomics Platform"/>
            <consortium name="The Broad Institute Genome Sequencing Center for Infectious Disease"/>
            <person name="Wu L."/>
            <person name="Ma J."/>
        </authorList>
    </citation>
    <scope>NUCLEOTIDE SEQUENCE [LARGE SCALE GENOMIC DNA]</scope>
    <source>
        <strain evidence="3">CGMCC 1.15180</strain>
    </source>
</reference>
<evidence type="ECO:0000313" key="2">
    <source>
        <dbReference type="EMBL" id="MFD2034031.1"/>
    </source>
</evidence>
<dbReference type="Proteomes" id="UP001597361">
    <property type="component" value="Unassembled WGS sequence"/>
</dbReference>
<dbReference type="PANTHER" id="PTHR43135:SF3">
    <property type="entry name" value="ALPHA-D-RIBOSE 1-METHYLPHOSPHONATE 5-TRIPHOSPHATE DIPHOSPHATASE"/>
    <property type="match status" value="1"/>
</dbReference>
<dbReference type="Gene3D" id="3.20.20.140">
    <property type="entry name" value="Metal-dependent hydrolases"/>
    <property type="match status" value="1"/>
</dbReference>
<dbReference type="SUPFAM" id="SSF51338">
    <property type="entry name" value="Composite domain of metallo-dependent hydrolases"/>
    <property type="match status" value="1"/>
</dbReference>
<accession>A0ABW4VK18</accession>
<keyword evidence="3" id="KW-1185">Reference proteome</keyword>
<protein>
    <submittedName>
        <fullName evidence="2">Amidohydrolase family protein</fullName>
    </submittedName>
</protein>
<dbReference type="SUPFAM" id="SSF51556">
    <property type="entry name" value="Metallo-dependent hydrolases"/>
    <property type="match status" value="1"/>
</dbReference>
<dbReference type="SUPFAM" id="SSF82171">
    <property type="entry name" value="DPP6 N-terminal domain-like"/>
    <property type="match status" value="1"/>
</dbReference>
<gene>
    <name evidence="2" type="ORF">ACFSKL_04470</name>
</gene>
<dbReference type="Pfam" id="PF01979">
    <property type="entry name" value="Amidohydro_1"/>
    <property type="match status" value="1"/>
</dbReference>
<dbReference type="InterPro" id="IPR011042">
    <property type="entry name" value="6-blade_b-propeller_TolB-like"/>
</dbReference>
<dbReference type="InterPro" id="IPR032466">
    <property type="entry name" value="Metal_Hydrolase"/>
</dbReference>
<sequence length="752" mass="84867">MYKLIFLLFTFLPISQASHGHGMGRYEELTADTIKASDYLKSFFKINKDKLALKNVKIVDGTAGEIKNSQTILIVKNRIFKVGDTSEVDISEDFSIIDLSGRTVIPGIVGTHNHMRLPQGAMLYTSPKLYLAAGVTTIQTCGTGNPKEEIEIANAIKNGLQPGPDIINSGPYITDPSGKGNFIRFYNEDKLRDTIRYWAEHGIKWFKVYRHTRPKDLAIVIDEAKKYGAKVTGHLCATTFEEAAHLGISAIEHGFLHSYDYAEGKEADLCSGSTDFRTDLDINSEEVKNIHQLLIDRNVAISSTLAIFEAQARGVAEPRSLAALSSIHREQYQERRKRMDEEGDKWYFKEKWLYQAMAYELAFYKSGGLLTAGPDPGLHNLPGYGDQKNYELLIEAGFKTEEAIQVMTSNGAKLLGLNDTGEIRENYIANLVVLHTDLETNPKGIQEVELVIKDGNVYDPIKLTSPTLGHVGSESDNDMTYFGLSPPGNEPEIFAAHQISKPDRHEFGSVFSKDGKEFFFGIDTEGKAEIWSSKLSNGVWTDAEVVLTHKDYSFNDPMLSPNEDRLYFISDMALNGYGEKKDYDIWYVERLREHWSAPKNIGSPINTVANEYYISFGNDGSMYYASNFNSERKDSKNFDVFRSASVNGKYQNPIKLKSKINTKYYEADAFVASDETYLIFSSIRENGYGQGDLYISFKDQEGNWTEAKNMGSEINNEHHQLCPFVSKDGKYLFFTSNKDIYWVDAKIIEKYR</sequence>